<dbReference type="GO" id="GO:0003723">
    <property type="term" value="F:RNA binding"/>
    <property type="evidence" value="ECO:0007669"/>
    <property type="project" value="UniProtKB-KW"/>
</dbReference>
<feature type="domain" description="RNA-binding S4" evidence="3">
    <location>
        <begin position="6"/>
        <end position="69"/>
    </location>
</feature>
<dbReference type="SMART" id="SM00363">
    <property type="entry name" value="S4"/>
    <property type="match status" value="1"/>
</dbReference>
<evidence type="ECO:0000313" key="4">
    <source>
        <dbReference type="EMBL" id="PTQ62077.1"/>
    </source>
</evidence>
<dbReference type="EMBL" id="QAOG01000001">
    <property type="protein sequence ID" value="PTQ62077.1"/>
    <property type="molecule type" value="Genomic_DNA"/>
</dbReference>
<dbReference type="SUPFAM" id="SSF55174">
    <property type="entry name" value="Alpha-L RNA-binding motif"/>
    <property type="match status" value="1"/>
</dbReference>
<keyword evidence="1" id="KW-0694">RNA-binding</keyword>
<reference evidence="4 5" key="1">
    <citation type="submission" date="2018-04" db="EMBL/GenBank/DDBJ databases">
        <title>Genomic Encyclopedia of Type Strains, Phase III (KMG-III): the genomes of soil and plant-associated and newly described type strains.</title>
        <authorList>
            <person name="Whitman W."/>
        </authorList>
    </citation>
    <scope>NUCLEOTIDE SEQUENCE [LARGE SCALE GENOMIC DNA]</scope>
    <source>
        <strain evidence="4 5">MA101b</strain>
    </source>
</reference>
<sequence length="134" mass="14541">MGEGAMRIDRFLWFVRLAKTRSAAQAIAEKGRLRIDGRPIDRAHCPVRIGNVLTFAAYDQVRVIRVEALPTRRGPAPEAQACYQDLVAGSTPVGAMRDPARVALGEAALEPTIRHPGESQDPEPSRAALRNSGS</sequence>
<dbReference type="CDD" id="cd00165">
    <property type="entry name" value="S4"/>
    <property type="match status" value="1"/>
</dbReference>
<dbReference type="InterPro" id="IPR036986">
    <property type="entry name" value="S4_RNA-bd_sf"/>
</dbReference>
<accession>A0A2T5GRX2</accession>
<keyword evidence="4" id="KW-0346">Stress response</keyword>
<dbReference type="Pfam" id="PF01479">
    <property type="entry name" value="S4"/>
    <property type="match status" value="1"/>
</dbReference>
<evidence type="ECO:0000313" key="5">
    <source>
        <dbReference type="Proteomes" id="UP000244189"/>
    </source>
</evidence>
<dbReference type="Proteomes" id="UP000244189">
    <property type="component" value="Unassembled WGS sequence"/>
</dbReference>
<dbReference type="Gene3D" id="3.10.290.10">
    <property type="entry name" value="RNA-binding S4 domain"/>
    <property type="match status" value="1"/>
</dbReference>
<dbReference type="AlphaFoldDB" id="A0A2T5GRX2"/>
<evidence type="ECO:0000259" key="3">
    <source>
        <dbReference type="SMART" id="SM00363"/>
    </source>
</evidence>
<organism evidence="4 5">
    <name type="scientific">Sphingomonas aurantiaca</name>
    <dbReference type="NCBI Taxonomy" id="185949"/>
    <lineage>
        <taxon>Bacteria</taxon>
        <taxon>Pseudomonadati</taxon>
        <taxon>Pseudomonadota</taxon>
        <taxon>Alphaproteobacteria</taxon>
        <taxon>Sphingomonadales</taxon>
        <taxon>Sphingomonadaceae</taxon>
        <taxon>Sphingomonas</taxon>
    </lineage>
</organism>
<evidence type="ECO:0000256" key="1">
    <source>
        <dbReference type="PROSITE-ProRule" id="PRU00182"/>
    </source>
</evidence>
<gene>
    <name evidence="4" type="ORF">C8J26_0351</name>
</gene>
<keyword evidence="5" id="KW-1185">Reference proteome</keyword>
<proteinExistence type="predicted"/>
<evidence type="ECO:0000256" key="2">
    <source>
        <dbReference type="SAM" id="MobiDB-lite"/>
    </source>
</evidence>
<feature type="region of interest" description="Disordered" evidence="2">
    <location>
        <begin position="105"/>
        <end position="134"/>
    </location>
</feature>
<dbReference type="InterPro" id="IPR002942">
    <property type="entry name" value="S4_RNA-bd"/>
</dbReference>
<dbReference type="PROSITE" id="PS50889">
    <property type="entry name" value="S4"/>
    <property type="match status" value="1"/>
</dbReference>
<protein>
    <submittedName>
        <fullName evidence="4">Ribosomal 50S subunit-recycling heat shock protein</fullName>
    </submittedName>
</protein>
<name>A0A2T5GRX2_9SPHN</name>
<comment type="caution">
    <text evidence="4">The sequence shown here is derived from an EMBL/GenBank/DDBJ whole genome shotgun (WGS) entry which is preliminary data.</text>
</comment>